<accession>A0A9D4PFJ4</accession>
<dbReference type="EMBL" id="JABSTV010001254">
    <property type="protein sequence ID" value="KAH7939553.1"/>
    <property type="molecule type" value="Genomic_DNA"/>
</dbReference>
<evidence type="ECO:0000313" key="2">
    <source>
        <dbReference type="Proteomes" id="UP000821837"/>
    </source>
</evidence>
<dbReference type="AlphaFoldDB" id="A0A9D4PFJ4"/>
<keyword evidence="2" id="KW-1185">Reference proteome</keyword>
<protein>
    <submittedName>
        <fullName evidence="1">Uncharacterized protein</fullName>
    </submittedName>
</protein>
<dbReference type="Proteomes" id="UP000821837">
    <property type="component" value="Chromosome 8"/>
</dbReference>
<comment type="caution">
    <text evidence="1">The sequence shown here is derived from an EMBL/GenBank/DDBJ whole genome shotgun (WGS) entry which is preliminary data.</text>
</comment>
<evidence type="ECO:0000313" key="1">
    <source>
        <dbReference type="EMBL" id="KAH7939553.1"/>
    </source>
</evidence>
<gene>
    <name evidence="1" type="ORF">HPB52_013673</name>
</gene>
<reference evidence="1" key="1">
    <citation type="journal article" date="2020" name="Cell">
        <title>Large-Scale Comparative Analyses of Tick Genomes Elucidate Their Genetic Diversity and Vector Capacities.</title>
        <authorList>
            <consortium name="Tick Genome and Microbiome Consortium (TIGMIC)"/>
            <person name="Jia N."/>
            <person name="Wang J."/>
            <person name="Shi W."/>
            <person name="Du L."/>
            <person name="Sun Y."/>
            <person name="Zhan W."/>
            <person name="Jiang J.F."/>
            <person name="Wang Q."/>
            <person name="Zhang B."/>
            <person name="Ji P."/>
            <person name="Bell-Sakyi L."/>
            <person name="Cui X.M."/>
            <person name="Yuan T.T."/>
            <person name="Jiang B.G."/>
            <person name="Yang W.F."/>
            <person name="Lam T.T."/>
            <person name="Chang Q.C."/>
            <person name="Ding S.J."/>
            <person name="Wang X.J."/>
            <person name="Zhu J.G."/>
            <person name="Ruan X.D."/>
            <person name="Zhao L."/>
            <person name="Wei J.T."/>
            <person name="Ye R.Z."/>
            <person name="Que T.C."/>
            <person name="Du C.H."/>
            <person name="Zhou Y.H."/>
            <person name="Cheng J.X."/>
            <person name="Dai P.F."/>
            <person name="Guo W.B."/>
            <person name="Han X.H."/>
            <person name="Huang E.J."/>
            <person name="Li L.F."/>
            <person name="Wei W."/>
            <person name="Gao Y.C."/>
            <person name="Liu J.Z."/>
            <person name="Shao H.Z."/>
            <person name="Wang X."/>
            <person name="Wang C.C."/>
            <person name="Yang T.C."/>
            <person name="Huo Q.B."/>
            <person name="Li W."/>
            <person name="Chen H.Y."/>
            <person name="Chen S.E."/>
            <person name="Zhou L.G."/>
            <person name="Ni X.B."/>
            <person name="Tian J.H."/>
            <person name="Sheng Y."/>
            <person name="Liu T."/>
            <person name="Pan Y.S."/>
            <person name="Xia L.Y."/>
            <person name="Li J."/>
            <person name="Zhao F."/>
            <person name="Cao W.C."/>
        </authorList>
    </citation>
    <scope>NUCLEOTIDE SEQUENCE</scope>
    <source>
        <strain evidence="1">Rsan-2018</strain>
    </source>
</reference>
<dbReference type="VEuPathDB" id="VectorBase:RSAN_054289"/>
<reference evidence="1" key="2">
    <citation type="submission" date="2021-09" db="EMBL/GenBank/DDBJ databases">
        <authorList>
            <person name="Jia N."/>
            <person name="Wang J."/>
            <person name="Shi W."/>
            <person name="Du L."/>
            <person name="Sun Y."/>
            <person name="Zhan W."/>
            <person name="Jiang J."/>
            <person name="Wang Q."/>
            <person name="Zhang B."/>
            <person name="Ji P."/>
            <person name="Sakyi L.B."/>
            <person name="Cui X."/>
            <person name="Yuan T."/>
            <person name="Jiang B."/>
            <person name="Yang W."/>
            <person name="Lam T.T.-Y."/>
            <person name="Chang Q."/>
            <person name="Ding S."/>
            <person name="Wang X."/>
            <person name="Zhu J."/>
            <person name="Ruan X."/>
            <person name="Zhao L."/>
            <person name="Wei J."/>
            <person name="Que T."/>
            <person name="Du C."/>
            <person name="Cheng J."/>
            <person name="Dai P."/>
            <person name="Han X."/>
            <person name="Huang E."/>
            <person name="Gao Y."/>
            <person name="Liu J."/>
            <person name="Shao H."/>
            <person name="Ye R."/>
            <person name="Li L."/>
            <person name="Wei W."/>
            <person name="Wang X."/>
            <person name="Wang C."/>
            <person name="Huo Q."/>
            <person name="Li W."/>
            <person name="Guo W."/>
            <person name="Chen H."/>
            <person name="Chen S."/>
            <person name="Zhou L."/>
            <person name="Zhou L."/>
            <person name="Ni X."/>
            <person name="Tian J."/>
            <person name="Zhou Y."/>
            <person name="Sheng Y."/>
            <person name="Liu T."/>
            <person name="Pan Y."/>
            <person name="Xia L."/>
            <person name="Li J."/>
            <person name="Zhao F."/>
            <person name="Cao W."/>
        </authorList>
    </citation>
    <scope>NUCLEOTIDE SEQUENCE</scope>
    <source>
        <strain evidence="1">Rsan-2018</strain>
        <tissue evidence="1">Larvae</tissue>
    </source>
</reference>
<dbReference type="VEuPathDB" id="VectorBase:RSAN_044590"/>
<organism evidence="1 2">
    <name type="scientific">Rhipicephalus sanguineus</name>
    <name type="common">Brown dog tick</name>
    <name type="synonym">Ixodes sanguineus</name>
    <dbReference type="NCBI Taxonomy" id="34632"/>
    <lineage>
        <taxon>Eukaryota</taxon>
        <taxon>Metazoa</taxon>
        <taxon>Ecdysozoa</taxon>
        <taxon>Arthropoda</taxon>
        <taxon>Chelicerata</taxon>
        <taxon>Arachnida</taxon>
        <taxon>Acari</taxon>
        <taxon>Parasitiformes</taxon>
        <taxon>Ixodida</taxon>
        <taxon>Ixodoidea</taxon>
        <taxon>Ixodidae</taxon>
        <taxon>Rhipicephalinae</taxon>
        <taxon>Rhipicephalus</taxon>
        <taxon>Rhipicephalus</taxon>
    </lineage>
</organism>
<proteinExistence type="predicted"/>
<name>A0A9D4PFJ4_RHISA</name>
<sequence>MDTPGPVKAIICTVGETATSENMYPSDYCDYLFFTDVYAKGGLIHARKDYRSFIIFVQTAARRSNMEFGISFAFDLVTPNNLDESARFLNVLRREGIRHYGLLTVLNFQGDYNATVSSTRAIITGSHWFAVSAKTKFSNPSIITGLSFELSALKYVMVDDPTSLHESVFLPCLSVKKTGREALCRHSDFTGGPENYLDYPIYAYGVFSNTSKVLTLSEYNDSLATKFLNAVTDFGDLREDTAWLLYNVHNDAPNNQCPEPPFTVLQCFSVALKGGEAPAYH</sequence>